<comment type="caution">
    <text evidence="2">The sequence shown here is derived from an EMBL/GenBank/DDBJ whole genome shotgun (WGS) entry which is preliminary data.</text>
</comment>
<evidence type="ECO:0000259" key="1">
    <source>
        <dbReference type="Pfam" id="PF00501"/>
    </source>
</evidence>
<dbReference type="PROSITE" id="PS00455">
    <property type="entry name" value="AMP_BINDING"/>
    <property type="match status" value="1"/>
</dbReference>
<dbReference type="InterPro" id="IPR020845">
    <property type="entry name" value="AMP-binding_CS"/>
</dbReference>
<dbReference type="SUPFAM" id="SSF56801">
    <property type="entry name" value="Acetyl-CoA synthetase-like"/>
    <property type="match status" value="1"/>
</dbReference>
<dbReference type="InterPro" id="IPR000873">
    <property type="entry name" value="AMP-dep_synth/lig_dom"/>
</dbReference>
<dbReference type="PANTHER" id="PTHR43272:SF52">
    <property type="entry name" value="AMP-DEPENDENT SYNTHETASE_LIGASE DOMAIN-CONTAINING PROTEIN"/>
    <property type="match status" value="1"/>
</dbReference>
<dbReference type="PANTHER" id="PTHR43272">
    <property type="entry name" value="LONG-CHAIN-FATTY-ACID--COA LIGASE"/>
    <property type="match status" value="1"/>
</dbReference>
<proteinExistence type="predicted"/>
<dbReference type="RefSeq" id="WP_379786938.1">
    <property type="nucleotide sequence ID" value="NZ_JBHSHL010000002.1"/>
</dbReference>
<organism evidence="2 3">
    <name type="scientific">Filifactor villosus</name>
    <dbReference type="NCBI Taxonomy" id="29374"/>
    <lineage>
        <taxon>Bacteria</taxon>
        <taxon>Bacillati</taxon>
        <taxon>Bacillota</taxon>
        <taxon>Clostridia</taxon>
        <taxon>Peptostreptococcales</taxon>
        <taxon>Filifactoraceae</taxon>
        <taxon>Filifactor</taxon>
    </lineage>
</organism>
<dbReference type="Proteomes" id="UP001595916">
    <property type="component" value="Unassembled WGS sequence"/>
</dbReference>
<dbReference type="Gene3D" id="3.40.50.12780">
    <property type="entry name" value="N-terminal domain of ligase-like"/>
    <property type="match status" value="1"/>
</dbReference>
<accession>A0ABV9QIJ6</accession>
<evidence type="ECO:0000313" key="3">
    <source>
        <dbReference type="Proteomes" id="UP001595916"/>
    </source>
</evidence>
<sequence>MKFNYIDEILQKNKERFADHDYIFEKKDGEFRPHTYGEFYIAVRRVASFLQARGLKGKKIALYLDDSYDYMVADIAITGYVGTGVCLSSQWKTGDLKNIIDEVDLDAILYEASKSVVVGELKKSRPCVDYISIEEMEASEPVAELEDWKVDETFCSKIVFSSGTTGSPKAVMLSQKNMFANMENLLRRAPMNDSDICYLFLPLNHTYGGICNFLYSVSTGMRIYLCSDKNLIMQEVAVVRPTVFCAVPILFEKIYAYAKANGVEVSKLLGGRIKYLFSGGAYLQSEIRKAFKKEKLNLLEAYGLSETTSLVSLEYSNSDDFESVGTVFENIEVRIDSPDENGVGEITVRGDNIFIGYYNREELYLSSFDKDGYFRTGDLGCLRGDKLYLTGRKKRVIIRANARNIYPEEIEAIIEENLRVEAVKVFDKNGCLHCTLFSDILVDAQELMEKINALLPKYCRIEGCDILKNNLNTKLK</sequence>
<evidence type="ECO:0000313" key="2">
    <source>
        <dbReference type="EMBL" id="MFC4803506.1"/>
    </source>
</evidence>
<keyword evidence="3" id="KW-1185">Reference proteome</keyword>
<protein>
    <submittedName>
        <fullName evidence="2">AMP-binding protein</fullName>
    </submittedName>
</protein>
<feature type="domain" description="AMP-dependent synthetase/ligase" evidence="1">
    <location>
        <begin position="12"/>
        <end position="358"/>
    </location>
</feature>
<dbReference type="Pfam" id="PF00501">
    <property type="entry name" value="AMP-binding"/>
    <property type="match status" value="1"/>
</dbReference>
<dbReference type="InterPro" id="IPR042099">
    <property type="entry name" value="ANL_N_sf"/>
</dbReference>
<reference evidence="3" key="1">
    <citation type="journal article" date="2019" name="Int. J. Syst. Evol. Microbiol.">
        <title>The Global Catalogue of Microorganisms (GCM) 10K type strain sequencing project: providing services to taxonomists for standard genome sequencing and annotation.</title>
        <authorList>
            <consortium name="The Broad Institute Genomics Platform"/>
            <consortium name="The Broad Institute Genome Sequencing Center for Infectious Disease"/>
            <person name="Wu L."/>
            <person name="Ma J."/>
        </authorList>
    </citation>
    <scope>NUCLEOTIDE SEQUENCE [LARGE SCALE GENOMIC DNA]</scope>
    <source>
        <strain evidence="3">CCUG 46385</strain>
    </source>
</reference>
<dbReference type="EMBL" id="JBHSHL010000002">
    <property type="protein sequence ID" value="MFC4803506.1"/>
    <property type="molecule type" value="Genomic_DNA"/>
</dbReference>
<gene>
    <name evidence="2" type="ORF">ACFO4R_00275</name>
</gene>
<name>A0ABV9QIJ6_9FIRM</name>